<keyword evidence="2" id="KW-1185">Reference proteome</keyword>
<dbReference type="AlphaFoldDB" id="A0A9P6FLN6"/>
<evidence type="ECO:0000313" key="1">
    <source>
        <dbReference type="EMBL" id="KAF9577549.1"/>
    </source>
</evidence>
<feature type="non-terminal residue" evidence="1">
    <location>
        <position position="1"/>
    </location>
</feature>
<evidence type="ECO:0000313" key="2">
    <source>
        <dbReference type="Proteomes" id="UP000780801"/>
    </source>
</evidence>
<dbReference type="Proteomes" id="UP000780801">
    <property type="component" value="Unassembled WGS sequence"/>
</dbReference>
<protein>
    <submittedName>
        <fullName evidence="1">Uncharacterized protein</fullName>
    </submittedName>
</protein>
<name>A0A9P6FLN6_9FUNG</name>
<dbReference type="EMBL" id="JAABOA010004680">
    <property type="protein sequence ID" value="KAF9577549.1"/>
    <property type="molecule type" value="Genomic_DNA"/>
</dbReference>
<gene>
    <name evidence="1" type="ORF">BGW38_007164</name>
</gene>
<proteinExistence type="predicted"/>
<comment type="caution">
    <text evidence="1">The sequence shown here is derived from an EMBL/GenBank/DDBJ whole genome shotgun (WGS) entry which is preliminary data.</text>
</comment>
<organism evidence="1 2">
    <name type="scientific">Lunasporangiospora selenospora</name>
    <dbReference type="NCBI Taxonomy" id="979761"/>
    <lineage>
        <taxon>Eukaryota</taxon>
        <taxon>Fungi</taxon>
        <taxon>Fungi incertae sedis</taxon>
        <taxon>Mucoromycota</taxon>
        <taxon>Mortierellomycotina</taxon>
        <taxon>Mortierellomycetes</taxon>
        <taxon>Mortierellales</taxon>
        <taxon>Mortierellaceae</taxon>
        <taxon>Lunasporangiospora</taxon>
    </lineage>
</organism>
<reference evidence="1" key="1">
    <citation type="journal article" date="2020" name="Fungal Divers.">
        <title>Resolving the Mortierellaceae phylogeny through synthesis of multi-gene phylogenetics and phylogenomics.</title>
        <authorList>
            <person name="Vandepol N."/>
            <person name="Liber J."/>
            <person name="Desiro A."/>
            <person name="Na H."/>
            <person name="Kennedy M."/>
            <person name="Barry K."/>
            <person name="Grigoriev I.V."/>
            <person name="Miller A.N."/>
            <person name="O'Donnell K."/>
            <person name="Stajich J.E."/>
            <person name="Bonito G."/>
        </authorList>
    </citation>
    <scope>NUCLEOTIDE SEQUENCE</scope>
    <source>
        <strain evidence="1">KOD1015</strain>
    </source>
</reference>
<sequence>PMLTRSLSQISTSTSPCTPTVTEWRIWALRSFWENVQCRSIPRVLFHHTEPRLS</sequence>
<accession>A0A9P6FLN6</accession>
<feature type="non-terminal residue" evidence="1">
    <location>
        <position position="54"/>
    </location>
</feature>